<dbReference type="Gene3D" id="3.40.630.10">
    <property type="entry name" value="Zn peptidases"/>
    <property type="match status" value="1"/>
</dbReference>
<keyword evidence="1" id="KW-0812">Transmembrane</keyword>
<evidence type="ECO:0000256" key="1">
    <source>
        <dbReference type="SAM" id="Phobius"/>
    </source>
</evidence>
<reference evidence="2" key="1">
    <citation type="journal article" date="2014" name="Front. Microbiol.">
        <title>High frequency of phylogenetically diverse reductive dehalogenase-homologous genes in deep subseafloor sedimentary metagenomes.</title>
        <authorList>
            <person name="Kawai M."/>
            <person name="Futagami T."/>
            <person name="Toyoda A."/>
            <person name="Takaki Y."/>
            <person name="Nishi S."/>
            <person name="Hori S."/>
            <person name="Arai W."/>
            <person name="Tsubouchi T."/>
            <person name="Morono Y."/>
            <person name="Uchiyama I."/>
            <person name="Ito T."/>
            <person name="Fujiyama A."/>
            <person name="Inagaki F."/>
            <person name="Takami H."/>
        </authorList>
    </citation>
    <scope>NUCLEOTIDE SEQUENCE</scope>
    <source>
        <strain evidence="2">Expedition CK06-06</strain>
    </source>
</reference>
<feature type="transmembrane region" description="Helical" evidence="1">
    <location>
        <begin position="98"/>
        <end position="116"/>
    </location>
</feature>
<feature type="transmembrane region" description="Helical" evidence="1">
    <location>
        <begin position="211"/>
        <end position="231"/>
    </location>
</feature>
<accession>X1C9V8</accession>
<dbReference type="EMBL" id="BART01023253">
    <property type="protein sequence ID" value="GAH04916.1"/>
    <property type="molecule type" value="Genomic_DNA"/>
</dbReference>
<proteinExistence type="predicted"/>
<gene>
    <name evidence="2" type="ORF">S01H4_42361</name>
</gene>
<keyword evidence="1" id="KW-0472">Membrane</keyword>
<keyword evidence="1" id="KW-1133">Transmembrane helix</keyword>
<dbReference type="SUPFAM" id="SSF53187">
    <property type="entry name" value="Zn-dependent exopeptidases"/>
    <property type="match status" value="1"/>
</dbReference>
<comment type="caution">
    <text evidence="2">The sequence shown here is derived from an EMBL/GenBank/DDBJ whole genome shotgun (WGS) entry which is preliminary data.</text>
</comment>
<sequence length="238" mass="27472">MKALKLIADKYFDEDILFNHVKHFSYPRLSGSEGEKKAIREVAETFKEIGFNDAEIKAESFIFSDFYSTTLIKFIMMLSLMNMFLFFVFTYFQTILNTILDLVLILISGIIVYFLLKGLKHPEETAFVAKYFGKLIESKNVFIKVPAKKIDPNKAGNIIFSAHIDSKSQAYSTTIRVFVYKVWIYAGFFAAIFILIDIIIDIEWIKIATRIATVVIMIDNIILLLLTTYFLQIGQKFN</sequence>
<evidence type="ECO:0008006" key="3">
    <source>
        <dbReference type="Google" id="ProtNLM"/>
    </source>
</evidence>
<feature type="transmembrane region" description="Helical" evidence="1">
    <location>
        <begin position="71"/>
        <end position="92"/>
    </location>
</feature>
<organism evidence="2">
    <name type="scientific">marine sediment metagenome</name>
    <dbReference type="NCBI Taxonomy" id="412755"/>
    <lineage>
        <taxon>unclassified sequences</taxon>
        <taxon>metagenomes</taxon>
        <taxon>ecological metagenomes</taxon>
    </lineage>
</organism>
<protein>
    <recommendedName>
        <fullName evidence="3">Peptidase M28 domain-containing protein</fullName>
    </recommendedName>
</protein>
<dbReference type="AlphaFoldDB" id="X1C9V8"/>
<name>X1C9V8_9ZZZZ</name>
<evidence type="ECO:0000313" key="2">
    <source>
        <dbReference type="EMBL" id="GAH04916.1"/>
    </source>
</evidence>
<feature type="transmembrane region" description="Helical" evidence="1">
    <location>
        <begin position="182"/>
        <end position="205"/>
    </location>
</feature>